<name>A0A6C0F540_9ZZZZ</name>
<evidence type="ECO:0000313" key="2">
    <source>
        <dbReference type="EMBL" id="QHT35150.1"/>
    </source>
</evidence>
<feature type="domain" description="RXYLT1 C-terminal" evidence="1">
    <location>
        <begin position="139"/>
        <end position="201"/>
    </location>
</feature>
<accession>A0A6C0F540</accession>
<proteinExistence type="predicted"/>
<reference evidence="2" key="1">
    <citation type="journal article" date="2020" name="Nature">
        <title>Giant virus diversity and host interactions through global metagenomics.</title>
        <authorList>
            <person name="Schulz F."/>
            <person name="Roux S."/>
            <person name="Paez-Espino D."/>
            <person name="Jungbluth S."/>
            <person name="Walsh D.A."/>
            <person name="Denef V.J."/>
            <person name="McMahon K.D."/>
            <person name="Konstantinidis K.T."/>
            <person name="Eloe-Fadrosh E.A."/>
            <person name="Kyrpides N.C."/>
            <person name="Woyke T."/>
        </authorList>
    </citation>
    <scope>NUCLEOTIDE SEQUENCE</scope>
    <source>
        <strain evidence="2">GVMAG-M-3300009180-1</strain>
    </source>
</reference>
<evidence type="ECO:0000259" key="1">
    <source>
        <dbReference type="Pfam" id="PF24785"/>
    </source>
</evidence>
<dbReference type="InterPro" id="IPR057538">
    <property type="entry name" value="RXYLT1_C"/>
</dbReference>
<organism evidence="2">
    <name type="scientific">viral metagenome</name>
    <dbReference type="NCBI Taxonomy" id="1070528"/>
    <lineage>
        <taxon>unclassified sequences</taxon>
        <taxon>metagenomes</taxon>
        <taxon>organismal metagenomes</taxon>
    </lineage>
</organism>
<dbReference type="Pfam" id="PF24785">
    <property type="entry name" value="RXYLT1_C"/>
    <property type="match status" value="1"/>
</dbReference>
<dbReference type="EMBL" id="MN739013">
    <property type="protein sequence ID" value="QHT35150.1"/>
    <property type="molecule type" value="Genomic_DNA"/>
</dbReference>
<sequence>MISGFEFSNISKWSCCNNYPIRFKSSAISEDDLIYLDLVDLQRFIETLETYPPTNKFVLISYNKYLPFKQEHFDKLKPYVSRIYATNLDFIDPYVLPIPLGFIDSSKITHAWYKEVYDQRYTKDMLLYVNFSININAIKRARCMVAFMDKPWVSNRYNISRGQYYIDLSKSKYAISPEGMSLDSHRIYECIYLDTIPIVKTSQFDFFYKNLPIVIVQDWNEVTEQFLLDNYNECIARLKEWKIANPNWTDAKSWIK</sequence>
<protein>
    <recommendedName>
        <fullName evidence="1">RXYLT1 C-terminal domain-containing protein</fullName>
    </recommendedName>
</protein>
<dbReference type="AlphaFoldDB" id="A0A6C0F540"/>